<comment type="caution">
    <text evidence="5">The sequence shown here is derived from an EMBL/GenBank/DDBJ whole genome shotgun (WGS) entry which is preliminary data.</text>
</comment>
<feature type="domain" description="PCI" evidence="4">
    <location>
        <begin position="242"/>
        <end position="422"/>
    </location>
</feature>
<evidence type="ECO:0000256" key="3">
    <source>
        <dbReference type="SAM" id="MobiDB-lite"/>
    </source>
</evidence>
<dbReference type="GO" id="GO:0030234">
    <property type="term" value="F:enzyme regulator activity"/>
    <property type="evidence" value="ECO:0007669"/>
    <property type="project" value="InterPro"/>
</dbReference>
<evidence type="ECO:0000259" key="4">
    <source>
        <dbReference type="PROSITE" id="PS50250"/>
    </source>
</evidence>
<reference evidence="5" key="1">
    <citation type="journal article" date="2020" name="Nat. Commun.">
        <title>Large-scale genome sequencing of mycorrhizal fungi provides insights into the early evolution of symbiotic traits.</title>
        <authorList>
            <person name="Miyauchi S."/>
            <person name="Kiss E."/>
            <person name="Kuo A."/>
            <person name="Drula E."/>
            <person name="Kohler A."/>
            <person name="Sanchez-Garcia M."/>
            <person name="Morin E."/>
            <person name="Andreopoulos B."/>
            <person name="Barry K.W."/>
            <person name="Bonito G."/>
            <person name="Buee M."/>
            <person name="Carver A."/>
            <person name="Chen C."/>
            <person name="Cichocki N."/>
            <person name="Clum A."/>
            <person name="Culley D."/>
            <person name="Crous P.W."/>
            <person name="Fauchery L."/>
            <person name="Girlanda M."/>
            <person name="Hayes R.D."/>
            <person name="Keri Z."/>
            <person name="LaButti K."/>
            <person name="Lipzen A."/>
            <person name="Lombard V."/>
            <person name="Magnuson J."/>
            <person name="Maillard F."/>
            <person name="Murat C."/>
            <person name="Nolan M."/>
            <person name="Ohm R.A."/>
            <person name="Pangilinan J."/>
            <person name="Pereira M.F."/>
            <person name="Perotto S."/>
            <person name="Peter M."/>
            <person name="Pfister S."/>
            <person name="Riley R."/>
            <person name="Sitrit Y."/>
            <person name="Stielow J.B."/>
            <person name="Szollosi G."/>
            <person name="Zifcakova L."/>
            <person name="Stursova M."/>
            <person name="Spatafora J.W."/>
            <person name="Tedersoo L."/>
            <person name="Vaario L.M."/>
            <person name="Yamada A."/>
            <person name="Yan M."/>
            <person name="Wang P."/>
            <person name="Xu J."/>
            <person name="Bruns T."/>
            <person name="Baldrian P."/>
            <person name="Vilgalys R."/>
            <person name="Dunand C."/>
            <person name="Henrissat B."/>
            <person name="Grigoriev I.V."/>
            <person name="Hibbett D."/>
            <person name="Nagy L.G."/>
            <person name="Martin F.M."/>
        </authorList>
    </citation>
    <scope>NUCLEOTIDE SEQUENCE</scope>
    <source>
        <strain evidence="5">UP504</strain>
    </source>
</reference>
<dbReference type="PANTHER" id="PTHR10758:SF2">
    <property type="entry name" value="26S PROTEASOME NON-ATPASE REGULATORY SUBUNIT 3"/>
    <property type="match status" value="1"/>
</dbReference>
<dbReference type="Pfam" id="PF01399">
    <property type="entry name" value="PCI"/>
    <property type="match status" value="1"/>
</dbReference>
<name>A0A9P6B597_9AGAM</name>
<evidence type="ECO:0000313" key="6">
    <source>
        <dbReference type="Proteomes" id="UP000886523"/>
    </source>
</evidence>
<evidence type="ECO:0000313" key="5">
    <source>
        <dbReference type="EMBL" id="KAF9517652.1"/>
    </source>
</evidence>
<dbReference type="PROSITE" id="PS50250">
    <property type="entry name" value="PCI"/>
    <property type="match status" value="1"/>
</dbReference>
<dbReference type="InterPro" id="IPR000717">
    <property type="entry name" value="PCI_dom"/>
</dbReference>
<dbReference type="GO" id="GO:0042176">
    <property type="term" value="P:regulation of protein catabolic process"/>
    <property type="evidence" value="ECO:0007669"/>
    <property type="project" value="InterPro"/>
</dbReference>
<dbReference type="InterPro" id="IPR036390">
    <property type="entry name" value="WH_DNA-bd_sf"/>
</dbReference>
<evidence type="ECO:0000256" key="2">
    <source>
        <dbReference type="ARBA" id="ARBA00022942"/>
    </source>
</evidence>
<dbReference type="InterPro" id="IPR013586">
    <property type="entry name" value="PSMD3_C"/>
</dbReference>
<dbReference type="SMART" id="SM00753">
    <property type="entry name" value="PAM"/>
    <property type="match status" value="1"/>
</dbReference>
<comment type="similarity">
    <text evidence="1">Belongs to the proteasome subunit S3 family.</text>
</comment>
<dbReference type="EMBL" id="MU128930">
    <property type="protein sequence ID" value="KAF9517652.1"/>
    <property type="molecule type" value="Genomic_DNA"/>
</dbReference>
<feature type="region of interest" description="Disordered" evidence="3">
    <location>
        <begin position="478"/>
        <end position="501"/>
    </location>
</feature>
<protein>
    <recommendedName>
        <fullName evidence="4">PCI domain-containing protein</fullName>
    </recommendedName>
</protein>
<gene>
    <name evidence="5" type="ORF">BS47DRAFT_1430434</name>
</gene>
<keyword evidence="6" id="KW-1185">Reference proteome</keyword>
<dbReference type="InterPro" id="IPR057985">
    <property type="entry name" value="TPR_PSMD3_N"/>
</dbReference>
<dbReference type="SMART" id="SM00088">
    <property type="entry name" value="PINT"/>
    <property type="match status" value="1"/>
</dbReference>
<dbReference type="SUPFAM" id="SSF46785">
    <property type="entry name" value="Winged helix' DNA-binding domain"/>
    <property type="match status" value="1"/>
</dbReference>
<accession>A0A9P6B597</accession>
<organism evidence="5 6">
    <name type="scientific">Hydnum rufescens UP504</name>
    <dbReference type="NCBI Taxonomy" id="1448309"/>
    <lineage>
        <taxon>Eukaryota</taxon>
        <taxon>Fungi</taxon>
        <taxon>Dikarya</taxon>
        <taxon>Basidiomycota</taxon>
        <taxon>Agaricomycotina</taxon>
        <taxon>Agaricomycetes</taxon>
        <taxon>Cantharellales</taxon>
        <taxon>Hydnaceae</taxon>
        <taxon>Hydnum</taxon>
    </lineage>
</organism>
<evidence type="ECO:0000256" key="1">
    <source>
        <dbReference type="ARBA" id="ARBA00007912"/>
    </source>
</evidence>
<sequence>MDHSTSSSRRASGDDLGVQGPDKTIVAPLPPSALTDIKNNVQLIERAVSTLEPRFTHRVLRSLTTLRKRLDATVLKDALEAAYPKDSPTRAALAAYLPTAAEGVGMDVDASSGLTSPEVDTYFCLLFILYLIDNKSLGNAIEIAHQTAEKIHTWNRRTLDSLASKIYFYLSRAHEIQGDASGIRPLLLAAQRTASLRQDDDSQAVLINLLLSNYLSYSLYSQADKLVSKTTFPTSAGNPQLARYLYYLGRIRAVQLSYTDAHTHLQQAIRRAPNAKLAPGFFQTVHKLFIVVELLMGDIPDRGLFRHPVLRKALVPYLRIVQAVRTGDLSQFQSALSSHVVQFTQDQTYKLILRLRHNVIKTGVRSLSLAYSLISLRDICVKLHLDSEEDAEYIVGKAVRDGVIEARVDHANGWMLSHVHRPEGAEGIYATSEPREVFTKRIGFCLDLHNESVKAMRYPLNAHRKELANAEAAREREKELAKEIVDGDLDDDGDGPGMSDF</sequence>
<dbReference type="AlphaFoldDB" id="A0A9P6B597"/>
<dbReference type="GO" id="GO:0006511">
    <property type="term" value="P:ubiquitin-dependent protein catabolic process"/>
    <property type="evidence" value="ECO:0007669"/>
    <property type="project" value="TreeGrafter"/>
</dbReference>
<feature type="compositionally biased region" description="Polar residues" evidence="3">
    <location>
        <begin position="1"/>
        <end position="10"/>
    </location>
</feature>
<dbReference type="Pfam" id="PF08375">
    <property type="entry name" value="Rpn3_C"/>
    <property type="match status" value="1"/>
</dbReference>
<dbReference type="Proteomes" id="UP000886523">
    <property type="component" value="Unassembled WGS sequence"/>
</dbReference>
<proteinExistence type="inferred from homology"/>
<dbReference type="OrthoDB" id="1713558at2759"/>
<dbReference type="Pfam" id="PF25573">
    <property type="entry name" value="TPR_PSMD3_N"/>
    <property type="match status" value="1"/>
</dbReference>
<dbReference type="GO" id="GO:0008541">
    <property type="term" value="C:proteasome regulatory particle, lid subcomplex"/>
    <property type="evidence" value="ECO:0007669"/>
    <property type="project" value="TreeGrafter"/>
</dbReference>
<feature type="region of interest" description="Disordered" evidence="3">
    <location>
        <begin position="1"/>
        <end position="31"/>
    </location>
</feature>
<keyword evidence="2" id="KW-0647">Proteasome</keyword>
<dbReference type="PANTHER" id="PTHR10758">
    <property type="entry name" value="26S PROTEASOME NON-ATPASE REGULATORY SUBUNIT 3/COP9 SIGNALOSOME COMPLEX SUBUNIT 3"/>
    <property type="match status" value="1"/>
</dbReference>
<dbReference type="InterPro" id="IPR050756">
    <property type="entry name" value="CSN3"/>
</dbReference>